<proteinExistence type="predicted"/>
<dbReference type="AlphaFoldDB" id="A0A2A6CQ28"/>
<name>A0A2A6CQ28_PRIPA</name>
<dbReference type="EnsemblMetazoa" id="PPA30534.1">
    <property type="protein sequence ID" value="PPA30534.1"/>
    <property type="gene ID" value="WBGene00203402"/>
</dbReference>
<dbReference type="OrthoDB" id="10251424at2759"/>
<evidence type="ECO:0000313" key="1">
    <source>
        <dbReference type="EnsemblMetazoa" id="PPA30534.1"/>
    </source>
</evidence>
<sequence length="449" mass="51327">MDVVQFNSTTSVILPFADLNCIVQLTIGALSLIICVFLVYIVQRYTPEDFASKKVLLLIQLGGCFTYSLLFGLLQPIPLFPHKVNVFSGPFRHLESAIAGVIFVVWCTELVFISCTAITISFNHYIETMEQFKQKNVIFEFFRNLSVGRRLVFYVLFNGLIVIITAVALFFSINEERTLVGGIFDYVRDTYAMIDLKSKYGTLEVYFCFTLRPLDSCTDTWWIGSVSHHFLHNCDIFLVQKCFDRNGRGVFDRLIHTHFDQLRPSLSPRTFEILVQLTRLLLLINLTPIAFFFLPTSLFIIIPFLLPSLVASTGLLIFFTLFTIVLYTLYPFAYYLLLFIGFKYYRQALRSILTCKSCRPTVIRDVTSTKPSHVAFWALIKMGCQKAGSRASGLVFFPCHSRNGWRKNPAPLVPDRTVDGVARRLSPTVEFRVESSKLLQNASEKMEIP</sequence>
<keyword evidence="2" id="KW-1185">Reference proteome</keyword>
<organism evidence="1 2">
    <name type="scientific">Pristionchus pacificus</name>
    <name type="common">Parasitic nematode worm</name>
    <dbReference type="NCBI Taxonomy" id="54126"/>
    <lineage>
        <taxon>Eukaryota</taxon>
        <taxon>Metazoa</taxon>
        <taxon>Ecdysozoa</taxon>
        <taxon>Nematoda</taxon>
        <taxon>Chromadorea</taxon>
        <taxon>Rhabditida</taxon>
        <taxon>Rhabditina</taxon>
        <taxon>Diplogasteromorpha</taxon>
        <taxon>Diplogasteroidea</taxon>
        <taxon>Neodiplogasteridae</taxon>
        <taxon>Pristionchus</taxon>
    </lineage>
</organism>
<evidence type="ECO:0000313" key="2">
    <source>
        <dbReference type="Proteomes" id="UP000005239"/>
    </source>
</evidence>
<accession>A0A2A6CQ28</accession>
<gene>
    <name evidence="1" type="primary">WBGene00203402</name>
</gene>
<protein>
    <submittedName>
        <fullName evidence="1">Uncharacterized protein</fullName>
    </submittedName>
</protein>
<dbReference type="Proteomes" id="UP000005239">
    <property type="component" value="Unassembled WGS sequence"/>
</dbReference>
<accession>A0A8R1YSL2</accession>
<reference evidence="2" key="1">
    <citation type="journal article" date="2008" name="Nat. Genet.">
        <title>The Pristionchus pacificus genome provides a unique perspective on nematode lifestyle and parasitism.</title>
        <authorList>
            <person name="Dieterich C."/>
            <person name="Clifton S.W."/>
            <person name="Schuster L.N."/>
            <person name="Chinwalla A."/>
            <person name="Delehaunty K."/>
            <person name="Dinkelacker I."/>
            <person name="Fulton L."/>
            <person name="Fulton R."/>
            <person name="Godfrey J."/>
            <person name="Minx P."/>
            <person name="Mitreva M."/>
            <person name="Roeseler W."/>
            <person name="Tian H."/>
            <person name="Witte H."/>
            <person name="Yang S.P."/>
            <person name="Wilson R.K."/>
            <person name="Sommer R.J."/>
        </authorList>
    </citation>
    <scope>NUCLEOTIDE SEQUENCE [LARGE SCALE GENOMIC DNA]</scope>
    <source>
        <strain evidence="2">PS312</strain>
    </source>
</reference>
<reference evidence="1" key="2">
    <citation type="submission" date="2022-06" db="UniProtKB">
        <authorList>
            <consortium name="EnsemblMetazoa"/>
        </authorList>
    </citation>
    <scope>IDENTIFICATION</scope>
    <source>
        <strain evidence="1">PS312</strain>
    </source>
</reference>